<dbReference type="AlphaFoldDB" id="A0A392RYY5"/>
<reference evidence="1 2" key="1">
    <citation type="journal article" date="2018" name="Front. Plant Sci.">
        <title>Red Clover (Trifolium pratense) and Zigzag Clover (T. medium) - A Picture of Genomic Similarities and Differences.</title>
        <authorList>
            <person name="Dluhosova J."/>
            <person name="Istvanek J."/>
            <person name="Nedelnik J."/>
            <person name="Repkova J."/>
        </authorList>
    </citation>
    <scope>NUCLEOTIDE SEQUENCE [LARGE SCALE GENOMIC DNA]</scope>
    <source>
        <strain evidence="2">cv. 10/8</strain>
        <tissue evidence="1">Leaf</tissue>
    </source>
</reference>
<evidence type="ECO:0000313" key="2">
    <source>
        <dbReference type="Proteomes" id="UP000265520"/>
    </source>
</evidence>
<proteinExistence type="predicted"/>
<comment type="caution">
    <text evidence="1">The sequence shown here is derived from an EMBL/GenBank/DDBJ whole genome shotgun (WGS) entry which is preliminary data.</text>
</comment>
<sequence length="81" mass="8574">MFSRIPLCGAKDASEDSLKLPLAEHMGCICGPGPQRMAIHAGRRARAVICAIGIVNTGISGHLLRISEILPRISGHVFVAD</sequence>
<dbReference type="EMBL" id="LXQA010290422">
    <property type="protein sequence ID" value="MCI41294.1"/>
    <property type="molecule type" value="Genomic_DNA"/>
</dbReference>
<keyword evidence="2" id="KW-1185">Reference proteome</keyword>
<protein>
    <submittedName>
        <fullName evidence="1">Uncharacterized protein</fullName>
    </submittedName>
</protein>
<accession>A0A392RYY5</accession>
<feature type="non-terminal residue" evidence="1">
    <location>
        <position position="81"/>
    </location>
</feature>
<dbReference type="Proteomes" id="UP000265520">
    <property type="component" value="Unassembled WGS sequence"/>
</dbReference>
<evidence type="ECO:0000313" key="1">
    <source>
        <dbReference type="EMBL" id="MCI41294.1"/>
    </source>
</evidence>
<organism evidence="1 2">
    <name type="scientific">Trifolium medium</name>
    <dbReference type="NCBI Taxonomy" id="97028"/>
    <lineage>
        <taxon>Eukaryota</taxon>
        <taxon>Viridiplantae</taxon>
        <taxon>Streptophyta</taxon>
        <taxon>Embryophyta</taxon>
        <taxon>Tracheophyta</taxon>
        <taxon>Spermatophyta</taxon>
        <taxon>Magnoliopsida</taxon>
        <taxon>eudicotyledons</taxon>
        <taxon>Gunneridae</taxon>
        <taxon>Pentapetalae</taxon>
        <taxon>rosids</taxon>
        <taxon>fabids</taxon>
        <taxon>Fabales</taxon>
        <taxon>Fabaceae</taxon>
        <taxon>Papilionoideae</taxon>
        <taxon>50 kb inversion clade</taxon>
        <taxon>NPAAA clade</taxon>
        <taxon>Hologalegina</taxon>
        <taxon>IRL clade</taxon>
        <taxon>Trifolieae</taxon>
        <taxon>Trifolium</taxon>
    </lineage>
</organism>
<name>A0A392RYY5_9FABA</name>